<comment type="subcellular location">
    <subcellularLocation>
        <location evidence="6">Cytoplasm</location>
    </subcellularLocation>
</comment>
<evidence type="ECO:0000256" key="1">
    <source>
        <dbReference type="ARBA" id="ARBA00022490"/>
    </source>
</evidence>
<evidence type="ECO:0000313" key="9">
    <source>
        <dbReference type="Proteomes" id="UP001565242"/>
    </source>
</evidence>
<keyword evidence="9" id="KW-1185">Reference proteome</keyword>
<evidence type="ECO:0000256" key="2">
    <source>
        <dbReference type="ARBA" id="ARBA00022741"/>
    </source>
</evidence>
<feature type="coiled-coil region" evidence="6">
    <location>
        <begin position="176"/>
        <end position="203"/>
    </location>
</feature>
<dbReference type="Proteomes" id="UP001565242">
    <property type="component" value="Unassembled WGS sequence"/>
</dbReference>
<proteinExistence type="inferred from homology"/>
<comment type="function">
    <text evidence="6">Required for chromosome condensation and partitioning.</text>
</comment>
<comment type="subunit">
    <text evidence="6">Homodimer.</text>
</comment>
<comment type="similarity">
    <text evidence="6">Belongs to the SMC family.</text>
</comment>
<keyword evidence="5 6" id="KW-0238">DNA-binding</keyword>
<keyword evidence="3 6" id="KW-0067">ATP-binding</keyword>
<evidence type="ECO:0000256" key="3">
    <source>
        <dbReference type="ARBA" id="ARBA00022840"/>
    </source>
</evidence>
<keyword evidence="1 6" id="KW-0963">Cytoplasm</keyword>
<feature type="coiled-coil region" evidence="6">
    <location>
        <begin position="233"/>
        <end position="291"/>
    </location>
</feature>
<evidence type="ECO:0000256" key="5">
    <source>
        <dbReference type="ARBA" id="ARBA00023125"/>
    </source>
</evidence>
<dbReference type="SMART" id="SM00968">
    <property type="entry name" value="SMC_hinge"/>
    <property type="match status" value="1"/>
</dbReference>
<dbReference type="InterPro" id="IPR036277">
    <property type="entry name" value="SMC_hinge_sf"/>
</dbReference>
<dbReference type="InterPro" id="IPR010935">
    <property type="entry name" value="SMC_hinge"/>
</dbReference>
<feature type="domain" description="SMC hinge" evidence="7">
    <location>
        <begin position="520"/>
        <end position="637"/>
    </location>
</feature>
<dbReference type="CDD" id="cd03278">
    <property type="entry name" value="ABC_SMC_barmotin"/>
    <property type="match status" value="2"/>
</dbReference>
<evidence type="ECO:0000256" key="4">
    <source>
        <dbReference type="ARBA" id="ARBA00023054"/>
    </source>
</evidence>
<feature type="coiled-coil region" evidence="6">
    <location>
        <begin position="677"/>
        <end position="835"/>
    </location>
</feature>
<sequence length="1174" mass="133709">MYLKKMEIVGFKSFADRTKIEFDQGVTAVVGPNGSGKSNIVEALRWTLGEQSAKSLRGGKMPDVIFSGTAKRKALNYTEVIVTFDNSDQYLVGYEEESEVTITRRLYRNRDSEFLINGRKCRLKDIHELFTDTGLGRDSLSIISQGRIESVFNSKPEERRAIFEEAAGVLKYKTRRTETESKLKTTQDNLDRLEDIIFELNGQLTPLRAQRDVALRFQDLEAERSELALSVLVAQLLDEKEKYEKAKSDLSKTELELERLKGQQNNYESELVQLKKSRLKVESEQEKLQHNSLTLTELKAELQHKIEVFDLQKSTSEKSEAERKSRIDELGVKLLEVTNKRKETEQKKTHLKDQEVKAQVQLQQLEKELARFSENPESLSERLREDYLKLVHHEAELSNQLTKNKVEFENISRRLMESDEHARENTEKFQAVSAELTQIEKSLSDLTQLIHLLEKELEEKSEEEAQHAENERHVQNIMYDQMQQLSKYKANLASMENIRESHSSFFQGVRAVMTQASNLGGIVGVVAELLTFDKKYTTAIDIALGAGSQNIIVEDEGAAKAAIAYLREKRLGRATFLPLTTIKPREFRNYERLINMEGFIDTALNLVHFEPRLQRAMSSLLATTAIVDTAEHASQIARAMNYTIRIITLDGTQINPGGSYSGGAAKRNNTTFTSTEIEHLTEVIALAESKLKAVENKLQKQQAVRQNLRNHVAELRSDIQEKRLSEQALQLQLKQLSERKSDLATLVAGAESTESHQVLQELTEENEKISLELKKIDEEKQALDGQLEDVKSSSQSFNALKTEKSNAYHESKMLLSNLKNELRFVQTEFDRLSEEQVLIQSEMTKLEAANSTQIDEESRNRYAKRLEEAEAKLQECNVTLVSLRFEREDLQAQMEELEEQNHELLEQNQALNNQKARLEVKIEQAEKLLKNRQNILFTEYEMSFDEAKAKAKANSLDNLAESEHQLRQLERQIRALGPINLDAITQFEEVNKRHTFLSGQKDDLLEAKDLLLGTIQEMNEEVEIRFKSTFEQIRESFQLTFSQMFVGGEANLELTSTNLLEAGVEIKVQPPGKKLASLNLMSGGEKALTALALIFAILRVRTVPFVVLDEVEAALDEANVKRFGDYMNHFDNSNQFIVVTHRRGTMAAAGTMYGVTMADAGVSKVISVRLEDDI</sequence>
<keyword evidence="4 6" id="KW-0175">Coiled coil</keyword>
<dbReference type="Gene3D" id="3.40.50.300">
    <property type="entry name" value="P-loop containing nucleotide triphosphate hydrolases"/>
    <property type="match status" value="2"/>
</dbReference>
<dbReference type="InterPro" id="IPR011890">
    <property type="entry name" value="SMC_prok"/>
</dbReference>
<dbReference type="InterPro" id="IPR024704">
    <property type="entry name" value="SMC"/>
</dbReference>
<dbReference type="Pfam" id="PF06470">
    <property type="entry name" value="SMC_hinge"/>
    <property type="match status" value="1"/>
</dbReference>
<dbReference type="InterPro" id="IPR003395">
    <property type="entry name" value="RecF/RecN/SMC_N"/>
</dbReference>
<evidence type="ECO:0000259" key="7">
    <source>
        <dbReference type="SMART" id="SM00968"/>
    </source>
</evidence>
<gene>
    <name evidence="6 8" type="primary">smc</name>
    <name evidence="8" type="ORF">AALM99_05980</name>
</gene>
<evidence type="ECO:0000313" key="8">
    <source>
        <dbReference type="EMBL" id="MEY8537987.1"/>
    </source>
</evidence>
<name>A0ABV4DBR6_9LACT</name>
<dbReference type="RefSeq" id="WP_369918180.1">
    <property type="nucleotide sequence ID" value="NZ_JBCLSQ010000012.1"/>
</dbReference>
<dbReference type="Gene3D" id="1.20.1060.20">
    <property type="match status" value="1"/>
</dbReference>
<dbReference type="PANTHER" id="PTHR43977">
    <property type="entry name" value="STRUCTURAL MAINTENANCE OF CHROMOSOMES PROTEIN 3"/>
    <property type="match status" value="1"/>
</dbReference>
<feature type="coiled-coil region" evidence="6">
    <location>
        <begin position="436"/>
        <end position="473"/>
    </location>
</feature>
<dbReference type="SUPFAM" id="SSF52540">
    <property type="entry name" value="P-loop containing nucleoside triphosphate hydrolases"/>
    <property type="match status" value="1"/>
</dbReference>
<dbReference type="EMBL" id="JBCLSQ010000012">
    <property type="protein sequence ID" value="MEY8537987.1"/>
    <property type="molecule type" value="Genomic_DNA"/>
</dbReference>
<feature type="coiled-coil region" evidence="6">
    <location>
        <begin position="859"/>
        <end position="972"/>
    </location>
</feature>
<comment type="domain">
    <text evidence="6">Contains large globular domains required for ATP hydrolysis at each terminus and a third globular domain forming a flexible hinge near the middle of the molecule. These domains are separated by coiled-coil structures.</text>
</comment>
<keyword evidence="2 6" id="KW-0547">Nucleotide-binding</keyword>
<comment type="caution">
    <text evidence="8">The sequence shown here is derived from an EMBL/GenBank/DDBJ whole genome shotgun (WGS) entry which is preliminary data.</text>
</comment>
<dbReference type="PIRSF" id="PIRSF005719">
    <property type="entry name" value="SMC"/>
    <property type="match status" value="1"/>
</dbReference>
<feature type="coiled-coil region" evidence="6">
    <location>
        <begin position="327"/>
        <end position="382"/>
    </location>
</feature>
<dbReference type="InterPro" id="IPR027417">
    <property type="entry name" value="P-loop_NTPase"/>
</dbReference>
<reference evidence="8 9" key="1">
    <citation type="submission" date="2024-03" db="EMBL/GenBank/DDBJ databases">
        <title>Mouse gut bacterial collection (mGBC) of GemPharmatech.</title>
        <authorList>
            <person name="He Y."/>
            <person name="Dong L."/>
            <person name="Wu D."/>
            <person name="Gao X."/>
            <person name="Lin Z."/>
        </authorList>
    </citation>
    <scope>NUCLEOTIDE SEQUENCE [LARGE SCALE GENOMIC DNA]</scope>
    <source>
        <strain evidence="8 9">20-218</strain>
    </source>
</reference>
<dbReference type="SUPFAM" id="SSF75553">
    <property type="entry name" value="Smc hinge domain"/>
    <property type="match status" value="1"/>
</dbReference>
<dbReference type="HAMAP" id="MF_01894">
    <property type="entry name" value="Smc_prok"/>
    <property type="match status" value="1"/>
</dbReference>
<feature type="binding site" evidence="6">
    <location>
        <begin position="32"/>
        <end position="39"/>
    </location>
    <ligand>
        <name>ATP</name>
        <dbReference type="ChEBI" id="CHEBI:30616"/>
    </ligand>
</feature>
<accession>A0ABV4DBR6</accession>
<evidence type="ECO:0000256" key="6">
    <source>
        <dbReference type="HAMAP-Rule" id="MF_01894"/>
    </source>
</evidence>
<organism evidence="8 9">
    <name type="scientific">Lactococcus muris</name>
    <dbReference type="NCBI Taxonomy" id="2941330"/>
    <lineage>
        <taxon>Bacteria</taxon>
        <taxon>Bacillati</taxon>
        <taxon>Bacillota</taxon>
        <taxon>Bacilli</taxon>
        <taxon>Lactobacillales</taxon>
        <taxon>Streptococcaceae</taxon>
        <taxon>Lactococcus</taxon>
    </lineage>
</organism>
<dbReference type="NCBIfam" id="TIGR02168">
    <property type="entry name" value="SMC_prok_B"/>
    <property type="match status" value="1"/>
</dbReference>
<dbReference type="Gene3D" id="3.30.70.1620">
    <property type="match status" value="1"/>
</dbReference>
<protein>
    <recommendedName>
        <fullName evidence="6">Chromosome partition protein Smc</fullName>
    </recommendedName>
</protein>
<dbReference type="Pfam" id="PF02463">
    <property type="entry name" value="SMC_N"/>
    <property type="match status" value="1"/>
</dbReference>